<evidence type="ECO:0000313" key="3">
    <source>
        <dbReference type="EMBL" id="GFN91113.1"/>
    </source>
</evidence>
<evidence type="ECO:0000259" key="2">
    <source>
        <dbReference type="PROSITE" id="PS50010"/>
    </source>
</evidence>
<dbReference type="InterPro" id="IPR035899">
    <property type="entry name" value="DBL_dom_sf"/>
</dbReference>
<organism evidence="3 4">
    <name type="scientific">Plakobranchus ocellatus</name>
    <dbReference type="NCBI Taxonomy" id="259542"/>
    <lineage>
        <taxon>Eukaryota</taxon>
        <taxon>Metazoa</taxon>
        <taxon>Spiralia</taxon>
        <taxon>Lophotrochozoa</taxon>
        <taxon>Mollusca</taxon>
        <taxon>Gastropoda</taxon>
        <taxon>Heterobranchia</taxon>
        <taxon>Euthyneura</taxon>
        <taxon>Panpulmonata</taxon>
        <taxon>Sacoglossa</taxon>
        <taxon>Placobranchoidea</taxon>
        <taxon>Plakobranchidae</taxon>
        <taxon>Plakobranchus</taxon>
    </lineage>
</organism>
<feature type="domain" description="DH" evidence="2">
    <location>
        <begin position="266"/>
        <end position="401"/>
    </location>
</feature>
<dbReference type="GO" id="GO:0005737">
    <property type="term" value="C:cytoplasm"/>
    <property type="evidence" value="ECO:0007669"/>
    <property type="project" value="TreeGrafter"/>
</dbReference>
<dbReference type="SMART" id="SM00325">
    <property type="entry name" value="RhoGEF"/>
    <property type="match status" value="1"/>
</dbReference>
<dbReference type="Gene3D" id="1.20.900.10">
    <property type="entry name" value="Dbl homology (DH) domain"/>
    <property type="match status" value="1"/>
</dbReference>
<dbReference type="PROSITE" id="PS50010">
    <property type="entry name" value="DH_2"/>
    <property type="match status" value="1"/>
</dbReference>
<dbReference type="GO" id="GO:0005085">
    <property type="term" value="F:guanyl-nucleotide exchange factor activity"/>
    <property type="evidence" value="ECO:0007669"/>
    <property type="project" value="InterPro"/>
</dbReference>
<feature type="region of interest" description="Disordered" evidence="1">
    <location>
        <begin position="1"/>
        <end position="83"/>
    </location>
</feature>
<name>A0AAV3Z9S0_9GAST</name>
<comment type="caution">
    <text evidence="3">The sequence shown here is derived from an EMBL/GenBank/DDBJ whole genome shotgun (WGS) entry which is preliminary data.</text>
</comment>
<accession>A0AAV3Z9S0</accession>
<dbReference type="SUPFAM" id="SSF48065">
    <property type="entry name" value="DBL homology domain (DH-domain)"/>
    <property type="match status" value="1"/>
</dbReference>
<dbReference type="InterPro" id="IPR000219">
    <property type="entry name" value="DH_dom"/>
</dbReference>
<evidence type="ECO:0000256" key="1">
    <source>
        <dbReference type="SAM" id="MobiDB-lite"/>
    </source>
</evidence>
<dbReference type="PANTHER" id="PTHR12673:SF159">
    <property type="entry name" value="LD03170P"/>
    <property type="match status" value="1"/>
</dbReference>
<reference evidence="3 4" key="1">
    <citation type="journal article" date="2021" name="Elife">
        <title>Chloroplast acquisition without the gene transfer in kleptoplastic sea slugs, Plakobranchus ocellatus.</title>
        <authorList>
            <person name="Maeda T."/>
            <person name="Takahashi S."/>
            <person name="Yoshida T."/>
            <person name="Shimamura S."/>
            <person name="Takaki Y."/>
            <person name="Nagai Y."/>
            <person name="Toyoda A."/>
            <person name="Suzuki Y."/>
            <person name="Arimoto A."/>
            <person name="Ishii H."/>
            <person name="Satoh N."/>
            <person name="Nishiyama T."/>
            <person name="Hasebe M."/>
            <person name="Maruyama T."/>
            <person name="Minagawa J."/>
            <person name="Obokata J."/>
            <person name="Shigenobu S."/>
        </authorList>
    </citation>
    <scope>NUCLEOTIDE SEQUENCE [LARGE SCALE GENOMIC DNA]</scope>
</reference>
<dbReference type="PANTHER" id="PTHR12673">
    <property type="entry name" value="FACIOGENITAL DYSPLASIA PROTEIN"/>
    <property type="match status" value="1"/>
</dbReference>
<gene>
    <name evidence="3" type="ORF">PoB_001761900</name>
</gene>
<dbReference type="EMBL" id="BLXT01002089">
    <property type="protein sequence ID" value="GFN91113.1"/>
    <property type="molecule type" value="Genomic_DNA"/>
</dbReference>
<dbReference type="Proteomes" id="UP000735302">
    <property type="component" value="Unassembled WGS sequence"/>
</dbReference>
<dbReference type="InterPro" id="IPR051092">
    <property type="entry name" value="FYVE_RhoGEF_PH"/>
</dbReference>
<feature type="compositionally biased region" description="Low complexity" evidence="1">
    <location>
        <begin position="46"/>
        <end position="58"/>
    </location>
</feature>
<sequence length="466" mass="51825">MDQFFLFPIDEESTHAAGRSLREDEEPGTSAVSQPEDTEDNVFPNSPSRRSSTSSTGSAMKPPPSSPTSPTQASVPGALPPRSRRWSLDVISPLRLLVAPHSSSSKRPVTPEVESDETSPIFAATIPPLGERRYSQPVIPKVKAVKNKTVKVKDGGSKKDGKVKESYMLVTLDTGQTIVLSCKDDDRHLKQLISVAMMDRRVLSYRMIVASSRGVLKGGHGGGAVGVNERKVRSCEDLLEVLSEPDELWERAESQDTLQATTVPCRRREILQEMARTERDYYDNLQAVFDAYAEPLRKFSSLTAEEHRILFMSMEPILSLTASLVNKLETALNTWDTQNTRLGNLFSNTFWNYYKDFSEGYSQIKSVFLDKQRSDTAFEEFCDLRHRQGRLSLEALLASPISVHLGMGFRLPASIRSSPANSMMTPNPGNPETLIGGSSADGDLCTIDNISHLKSEWRNKKLRARE</sequence>
<dbReference type="AlphaFoldDB" id="A0AAV3Z9S0"/>
<evidence type="ECO:0000313" key="4">
    <source>
        <dbReference type="Proteomes" id="UP000735302"/>
    </source>
</evidence>
<keyword evidence="4" id="KW-1185">Reference proteome</keyword>
<dbReference type="Pfam" id="PF00621">
    <property type="entry name" value="RhoGEF"/>
    <property type="match status" value="1"/>
</dbReference>
<protein>
    <submittedName>
        <fullName evidence="3">Rho GTPase-activating protein</fullName>
    </submittedName>
</protein>
<proteinExistence type="predicted"/>